<dbReference type="EMBL" id="BAAAQM010000002">
    <property type="protein sequence ID" value="GAA1952727.1"/>
    <property type="molecule type" value="Genomic_DNA"/>
</dbReference>
<organism evidence="1 2">
    <name type="scientific">Catenulispora subtropica</name>
    <dbReference type="NCBI Taxonomy" id="450798"/>
    <lineage>
        <taxon>Bacteria</taxon>
        <taxon>Bacillati</taxon>
        <taxon>Actinomycetota</taxon>
        <taxon>Actinomycetes</taxon>
        <taxon>Catenulisporales</taxon>
        <taxon>Catenulisporaceae</taxon>
        <taxon>Catenulispora</taxon>
    </lineage>
</organism>
<dbReference type="Pfam" id="PF13541">
    <property type="entry name" value="ChlI"/>
    <property type="match status" value="1"/>
</dbReference>
<name>A0ABN2QIJ5_9ACTN</name>
<dbReference type="Proteomes" id="UP001499854">
    <property type="component" value="Unassembled WGS sequence"/>
</dbReference>
<accession>A0ABN2QIJ5</accession>
<dbReference type="InterPro" id="IPR020568">
    <property type="entry name" value="Ribosomal_Su5_D2-typ_SF"/>
</dbReference>
<gene>
    <name evidence="1" type="ORF">GCM10009838_04840</name>
</gene>
<evidence type="ECO:0000313" key="1">
    <source>
        <dbReference type="EMBL" id="GAA1952727.1"/>
    </source>
</evidence>
<dbReference type="RefSeq" id="WP_344655226.1">
    <property type="nucleotide sequence ID" value="NZ_BAAAQM010000002.1"/>
</dbReference>
<comment type="caution">
    <text evidence="1">The sequence shown here is derived from an EMBL/GenBank/DDBJ whole genome shotgun (WGS) entry which is preliminary data.</text>
</comment>
<dbReference type="SUPFAM" id="SSF54211">
    <property type="entry name" value="Ribosomal protein S5 domain 2-like"/>
    <property type="match status" value="1"/>
</dbReference>
<dbReference type="InterPro" id="IPR014721">
    <property type="entry name" value="Ribsml_uS5_D2-typ_fold_subgr"/>
</dbReference>
<evidence type="ECO:0008006" key="3">
    <source>
        <dbReference type="Google" id="ProtNLM"/>
    </source>
</evidence>
<protein>
    <recommendedName>
        <fullName evidence="3">Magnesium chelatase ChlI subunit</fullName>
    </recommendedName>
</protein>
<evidence type="ECO:0000313" key="2">
    <source>
        <dbReference type="Proteomes" id="UP001499854"/>
    </source>
</evidence>
<sequence length="237" mass="25129">MSVARTHSVALNGTQGVVVEVEVNVTRGASRTQILGLRDTVLSECRDRARAATYNSHHRWPDGNVIVGLSPAWVRKEGSAFDLAVAVAALTAEGSISQIALQDTLFFAELCLDGRLRPVRGVLPAALAAKNLGLTRAVVAEPNSLEAAQIPGLEVHGMRSLAQVVAFLQGTEIPDAEPLPADTGPRTGLARPVRPLPDLSDVLGQHEARQALEVAAAGIGRSGYWNSPNGVSCRRRR</sequence>
<dbReference type="Gene3D" id="3.30.230.10">
    <property type="match status" value="1"/>
</dbReference>
<keyword evidence="2" id="KW-1185">Reference proteome</keyword>
<reference evidence="1 2" key="1">
    <citation type="journal article" date="2019" name="Int. J. Syst. Evol. Microbiol.">
        <title>The Global Catalogue of Microorganisms (GCM) 10K type strain sequencing project: providing services to taxonomists for standard genome sequencing and annotation.</title>
        <authorList>
            <consortium name="The Broad Institute Genomics Platform"/>
            <consortium name="The Broad Institute Genome Sequencing Center for Infectious Disease"/>
            <person name="Wu L."/>
            <person name="Ma J."/>
        </authorList>
    </citation>
    <scope>NUCLEOTIDE SEQUENCE [LARGE SCALE GENOMIC DNA]</scope>
    <source>
        <strain evidence="1 2">JCM 16013</strain>
    </source>
</reference>
<proteinExistence type="predicted"/>